<dbReference type="InterPro" id="IPR016129">
    <property type="entry name" value="Caspase_his_AS"/>
</dbReference>
<dbReference type="CDD" id="cd00032">
    <property type="entry name" value="CASc"/>
    <property type="match status" value="1"/>
</dbReference>
<dbReference type="Pfam" id="PF00656">
    <property type="entry name" value="Peptidase_C14"/>
    <property type="match status" value="1"/>
</dbReference>
<evidence type="ECO:0000259" key="10">
    <source>
        <dbReference type="PROSITE" id="PS50208"/>
    </source>
</evidence>
<evidence type="ECO:0000313" key="11">
    <source>
        <dbReference type="EMBL" id="KAK3586136.1"/>
    </source>
</evidence>
<dbReference type="PROSITE" id="PS50208">
    <property type="entry name" value="CASPASE_P20"/>
    <property type="match status" value="1"/>
</dbReference>
<dbReference type="EMBL" id="JAEAOA010001951">
    <property type="protein sequence ID" value="KAK3586136.1"/>
    <property type="molecule type" value="Genomic_DNA"/>
</dbReference>
<evidence type="ECO:0008006" key="13">
    <source>
        <dbReference type="Google" id="ProtNLM"/>
    </source>
</evidence>
<dbReference type="InterPro" id="IPR001309">
    <property type="entry name" value="Pept_C14_p20"/>
</dbReference>
<reference evidence="11" key="1">
    <citation type="journal article" date="2021" name="Genome Biol. Evol.">
        <title>A High-Quality Reference Genome for a Parasitic Bivalve with Doubly Uniparental Inheritance (Bivalvia: Unionida).</title>
        <authorList>
            <person name="Smith C.H."/>
        </authorList>
    </citation>
    <scope>NUCLEOTIDE SEQUENCE</scope>
    <source>
        <strain evidence="11">CHS0354</strain>
    </source>
</reference>
<dbReference type="PROSITE" id="PS50207">
    <property type="entry name" value="CASPASE_P10"/>
    <property type="match status" value="1"/>
</dbReference>
<keyword evidence="5" id="KW-0788">Thiol protease</keyword>
<comment type="similarity">
    <text evidence="1 7">Belongs to the peptidase C14A family.</text>
</comment>
<keyword evidence="6" id="KW-0865">Zymogen</keyword>
<dbReference type="PRINTS" id="PR00376">
    <property type="entry name" value="IL1BCENZYME"/>
</dbReference>
<dbReference type="PROSITE" id="PS01121">
    <property type="entry name" value="CASPASE_HIS"/>
    <property type="match status" value="1"/>
</dbReference>
<evidence type="ECO:0000313" key="12">
    <source>
        <dbReference type="Proteomes" id="UP001195483"/>
    </source>
</evidence>
<evidence type="ECO:0000256" key="3">
    <source>
        <dbReference type="ARBA" id="ARBA00022703"/>
    </source>
</evidence>
<dbReference type="InterPro" id="IPR002398">
    <property type="entry name" value="Pept_C14"/>
</dbReference>
<keyword evidence="2" id="KW-0645">Protease</keyword>
<feature type="domain" description="Caspase family p20" evidence="10">
    <location>
        <begin position="58"/>
        <end position="184"/>
    </location>
</feature>
<dbReference type="GO" id="GO:0004197">
    <property type="term" value="F:cysteine-type endopeptidase activity"/>
    <property type="evidence" value="ECO:0007669"/>
    <property type="project" value="InterPro"/>
</dbReference>
<feature type="domain" description="Caspase family p10" evidence="9">
    <location>
        <begin position="204"/>
        <end position="298"/>
    </location>
</feature>
<protein>
    <recommendedName>
        <fullName evidence="13">Caspase-3</fullName>
    </recommendedName>
</protein>
<accession>A0AAE0S6D6</accession>
<dbReference type="GO" id="GO:0005737">
    <property type="term" value="C:cytoplasm"/>
    <property type="evidence" value="ECO:0007669"/>
    <property type="project" value="TreeGrafter"/>
</dbReference>
<dbReference type="InterPro" id="IPR033139">
    <property type="entry name" value="Caspase_cys_AS"/>
</dbReference>
<feature type="region of interest" description="Disordered" evidence="8">
    <location>
        <begin position="1"/>
        <end position="39"/>
    </location>
</feature>
<proteinExistence type="inferred from homology"/>
<evidence type="ECO:0000259" key="9">
    <source>
        <dbReference type="PROSITE" id="PS50207"/>
    </source>
</evidence>
<reference evidence="11" key="2">
    <citation type="journal article" date="2021" name="Genome Biol. Evol.">
        <title>Developing a high-quality reference genome for a parasitic bivalve with doubly uniparental inheritance (Bivalvia: Unionida).</title>
        <authorList>
            <person name="Smith C.H."/>
        </authorList>
    </citation>
    <scope>NUCLEOTIDE SEQUENCE</scope>
    <source>
        <strain evidence="11">CHS0354</strain>
        <tissue evidence="11">Mantle</tissue>
    </source>
</reference>
<dbReference type="Gene3D" id="3.40.50.1460">
    <property type="match status" value="1"/>
</dbReference>
<reference evidence="11" key="3">
    <citation type="submission" date="2023-05" db="EMBL/GenBank/DDBJ databases">
        <authorList>
            <person name="Smith C.H."/>
        </authorList>
    </citation>
    <scope>NUCLEOTIDE SEQUENCE</scope>
    <source>
        <strain evidence="11">CHS0354</strain>
        <tissue evidence="11">Mantle</tissue>
    </source>
</reference>
<keyword evidence="12" id="KW-1185">Reference proteome</keyword>
<comment type="caution">
    <text evidence="11">The sequence shown here is derived from an EMBL/GenBank/DDBJ whole genome shotgun (WGS) entry which is preliminary data.</text>
</comment>
<dbReference type="AlphaFoldDB" id="A0AAE0S6D6"/>
<dbReference type="InterPro" id="IPR029030">
    <property type="entry name" value="Caspase-like_dom_sf"/>
</dbReference>
<organism evidence="11 12">
    <name type="scientific">Potamilus streckersoni</name>
    <dbReference type="NCBI Taxonomy" id="2493646"/>
    <lineage>
        <taxon>Eukaryota</taxon>
        <taxon>Metazoa</taxon>
        <taxon>Spiralia</taxon>
        <taxon>Lophotrochozoa</taxon>
        <taxon>Mollusca</taxon>
        <taxon>Bivalvia</taxon>
        <taxon>Autobranchia</taxon>
        <taxon>Heteroconchia</taxon>
        <taxon>Palaeoheterodonta</taxon>
        <taxon>Unionida</taxon>
        <taxon>Unionoidea</taxon>
        <taxon>Unionidae</taxon>
        <taxon>Ambleminae</taxon>
        <taxon>Lampsilini</taxon>
        <taxon>Potamilus</taxon>
    </lineage>
</organism>
<dbReference type="GO" id="GO:0006915">
    <property type="term" value="P:apoptotic process"/>
    <property type="evidence" value="ECO:0007669"/>
    <property type="project" value="UniProtKB-KW"/>
</dbReference>
<evidence type="ECO:0000256" key="2">
    <source>
        <dbReference type="ARBA" id="ARBA00022670"/>
    </source>
</evidence>
<keyword evidence="3" id="KW-0053">Apoptosis</keyword>
<evidence type="ECO:0000256" key="8">
    <source>
        <dbReference type="SAM" id="MobiDB-lite"/>
    </source>
</evidence>
<dbReference type="GO" id="GO:0006508">
    <property type="term" value="P:proteolysis"/>
    <property type="evidence" value="ECO:0007669"/>
    <property type="project" value="UniProtKB-KW"/>
</dbReference>
<name>A0AAE0S6D6_9BIVA</name>
<evidence type="ECO:0000256" key="7">
    <source>
        <dbReference type="RuleBase" id="RU003971"/>
    </source>
</evidence>
<evidence type="ECO:0000256" key="1">
    <source>
        <dbReference type="ARBA" id="ARBA00010134"/>
    </source>
</evidence>
<dbReference type="GO" id="GO:0043525">
    <property type="term" value="P:positive regulation of neuron apoptotic process"/>
    <property type="evidence" value="ECO:0007669"/>
    <property type="project" value="TreeGrafter"/>
</dbReference>
<dbReference type="FunFam" id="3.40.50.1460:FF:000001">
    <property type="entry name" value="Caspase-3 preproprotein"/>
    <property type="match status" value="1"/>
</dbReference>
<sequence length="300" mass="33371">MSRKSKKNAHDTVDASGDLGGQGYSSSTGNAEDSSRGSVPVVTLEELESDKYNMNHPYRGIAIIINNQYFDEHLKLSNRSGTEVDGLALYAVFQEMGFSVAVHENQTVTEMVEILQNASKEDEYHSHSDCFMCAILSHGKEGTVYGTDGAVELENLLKYFKGNACPGLVGKPKIFFIQACQGDNFDKGVSMNVVDAKGFMPNENITKIPTQADVLIAYSSVPGYYCWRNSRNGSWFIQALTEVLQKSWKKCDLLTILTRVNRKVAFDFKSETSNPSINDMKQIPMFTSMLTKQVCFTPKE</sequence>
<dbReference type="InterPro" id="IPR011600">
    <property type="entry name" value="Pept_C14_caspase"/>
</dbReference>
<dbReference type="InterPro" id="IPR015917">
    <property type="entry name" value="Pept_C14A"/>
</dbReference>
<dbReference type="SMART" id="SM00115">
    <property type="entry name" value="CASc"/>
    <property type="match status" value="1"/>
</dbReference>
<dbReference type="Proteomes" id="UP001195483">
    <property type="component" value="Unassembled WGS sequence"/>
</dbReference>
<evidence type="ECO:0000256" key="6">
    <source>
        <dbReference type="ARBA" id="ARBA00023145"/>
    </source>
</evidence>
<evidence type="ECO:0000256" key="4">
    <source>
        <dbReference type="ARBA" id="ARBA00022801"/>
    </source>
</evidence>
<dbReference type="PANTHER" id="PTHR10454:SF232">
    <property type="entry name" value="AT03047P-RELATED"/>
    <property type="match status" value="1"/>
</dbReference>
<gene>
    <name evidence="11" type="ORF">CHS0354_033260</name>
</gene>
<dbReference type="PROSITE" id="PS01122">
    <property type="entry name" value="CASPASE_CYS"/>
    <property type="match status" value="1"/>
</dbReference>
<dbReference type="SUPFAM" id="SSF52129">
    <property type="entry name" value="Caspase-like"/>
    <property type="match status" value="1"/>
</dbReference>
<dbReference type="PANTHER" id="PTHR10454">
    <property type="entry name" value="CASPASE"/>
    <property type="match status" value="1"/>
</dbReference>
<dbReference type="InterPro" id="IPR002138">
    <property type="entry name" value="Pept_C14_p10"/>
</dbReference>
<evidence type="ECO:0000256" key="5">
    <source>
        <dbReference type="ARBA" id="ARBA00022807"/>
    </source>
</evidence>
<keyword evidence="4" id="KW-0378">Hydrolase</keyword>